<dbReference type="CDD" id="cd07812">
    <property type="entry name" value="SRPBCC"/>
    <property type="match status" value="1"/>
</dbReference>
<gene>
    <name evidence="1" type="ORF">ABII15_31020</name>
</gene>
<dbReference type="AlphaFoldDB" id="A0AAU8J229"/>
<protein>
    <submittedName>
        <fullName evidence="1">SRPBCC family protein</fullName>
    </submittedName>
</protein>
<dbReference type="Pfam" id="PF10604">
    <property type="entry name" value="Polyketide_cyc2"/>
    <property type="match status" value="1"/>
</dbReference>
<reference evidence="1" key="1">
    <citation type="submission" date="2024-06" db="EMBL/GenBank/DDBJ databases">
        <title>Streptomyces sp. strain HUAS MG91 genome sequences.</title>
        <authorList>
            <person name="Mo P."/>
        </authorList>
    </citation>
    <scope>NUCLEOTIDE SEQUENCE</scope>
    <source>
        <strain evidence="1">HUAS MG91</strain>
    </source>
</reference>
<dbReference type="SUPFAM" id="SSF55961">
    <property type="entry name" value="Bet v1-like"/>
    <property type="match status" value="1"/>
</dbReference>
<proteinExistence type="predicted"/>
<sequence>MPTEEFSRSVTVAATAAQVFAHLERPDNYVGLAPLVVAVRDVATLPEEVRYVAVERFRLGPLRWDNPIRVSMTFPRAGRQVVSEVHSPGGVRLTATVELTDTPEGARVRETIRVVFPRPLRPLVIGQATKAQRHRLAELARRMSETHPR</sequence>
<name>A0AAU8J229_9ACTN</name>
<dbReference type="InterPro" id="IPR019587">
    <property type="entry name" value="Polyketide_cyclase/dehydratase"/>
</dbReference>
<dbReference type="InterPro" id="IPR023393">
    <property type="entry name" value="START-like_dom_sf"/>
</dbReference>
<accession>A0AAU8J229</accession>
<dbReference type="RefSeq" id="WP_353945581.1">
    <property type="nucleotide sequence ID" value="NZ_CP159534.1"/>
</dbReference>
<evidence type="ECO:0000313" key="1">
    <source>
        <dbReference type="EMBL" id="XCJ74133.1"/>
    </source>
</evidence>
<organism evidence="1">
    <name type="scientific">Streptomyces tabacisoli</name>
    <dbReference type="NCBI Taxonomy" id="3156398"/>
    <lineage>
        <taxon>Bacteria</taxon>
        <taxon>Bacillati</taxon>
        <taxon>Actinomycetota</taxon>
        <taxon>Actinomycetes</taxon>
        <taxon>Kitasatosporales</taxon>
        <taxon>Streptomycetaceae</taxon>
        <taxon>Streptomyces</taxon>
    </lineage>
</organism>
<dbReference type="Gene3D" id="3.30.530.20">
    <property type="match status" value="1"/>
</dbReference>
<dbReference type="KEGG" id="stac:ABII15_31020"/>
<dbReference type="EMBL" id="CP159534">
    <property type="protein sequence ID" value="XCJ74133.1"/>
    <property type="molecule type" value="Genomic_DNA"/>
</dbReference>